<dbReference type="NCBIfam" id="TIGR00296">
    <property type="entry name" value="TIGR00296 family protein"/>
    <property type="match status" value="1"/>
</dbReference>
<proteinExistence type="predicted"/>
<dbReference type="NCBIfam" id="TIGR04335">
    <property type="entry name" value="AmmeMemoSam_A"/>
    <property type="match status" value="1"/>
</dbReference>
<dbReference type="Gene3D" id="3.30.700.20">
    <property type="entry name" value="Hypothetical protein ph0010, domain 1"/>
    <property type="match status" value="1"/>
</dbReference>
<dbReference type="InterPro" id="IPR002733">
    <property type="entry name" value="AMMECR1_domain"/>
</dbReference>
<dbReference type="InterPro" id="IPR036071">
    <property type="entry name" value="AMMECR1_dom_sf"/>
</dbReference>
<keyword evidence="3" id="KW-1185">Reference proteome</keyword>
<dbReference type="PANTHER" id="PTHR13016">
    <property type="entry name" value="AMMECR1 HOMOLOG"/>
    <property type="match status" value="1"/>
</dbReference>
<gene>
    <name evidence="2" type="ORF">TDSAC_0657</name>
</gene>
<dbReference type="PANTHER" id="PTHR13016:SF0">
    <property type="entry name" value="AMME SYNDROME CANDIDATE GENE 1 PROTEIN"/>
    <property type="match status" value="1"/>
</dbReference>
<dbReference type="InterPro" id="IPR027623">
    <property type="entry name" value="AmmeMemoSam_A"/>
</dbReference>
<evidence type="ECO:0000313" key="3">
    <source>
        <dbReference type="Proteomes" id="UP000244792"/>
    </source>
</evidence>
<dbReference type="Pfam" id="PF01871">
    <property type="entry name" value="AMMECR1"/>
    <property type="match status" value="1"/>
</dbReference>
<organism evidence="2 3">
    <name type="scientific">Thermodesulfobium acidiphilum</name>
    <dbReference type="NCBI Taxonomy" id="1794699"/>
    <lineage>
        <taxon>Bacteria</taxon>
        <taxon>Pseudomonadati</taxon>
        <taxon>Thermodesulfobiota</taxon>
        <taxon>Thermodesulfobiia</taxon>
        <taxon>Thermodesulfobiales</taxon>
        <taxon>Thermodesulfobiaceae</taxon>
        <taxon>Thermodesulfobium</taxon>
    </lineage>
</organism>
<feature type="domain" description="AMMECR1" evidence="1">
    <location>
        <begin position="1"/>
        <end position="168"/>
    </location>
</feature>
<name>A0A2R4W036_THEAF</name>
<protein>
    <recommendedName>
        <fullName evidence="1">AMMECR1 domain-containing protein</fullName>
    </recommendedName>
</protein>
<dbReference type="KEGG" id="taci:TDSAC_0657"/>
<evidence type="ECO:0000313" key="2">
    <source>
        <dbReference type="EMBL" id="AWB10030.1"/>
    </source>
</evidence>
<reference evidence="2 3" key="1">
    <citation type="submission" date="2017-04" db="EMBL/GenBank/DDBJ databases">
        <title>Genomic insights into metabolism of Thermodesulfobium acidiphilum.</title>
        <authorList>
            <person name="Toshchakov S.V."/>
            <person name="Frolov E.N."/>
            <person name="Kublanov I.V."/>
            <person name="Samarov N.I."/>
            <person name="Novikov A."/>
            <person name="Lebedinsky A.V."/>
            <person name="Bonch-Osmolovskaya E.A."/>
            <person name="Chernyh N.A."/>
        </authorList>
    </citation>
    <scope>NUCLEOTIDE SEQUENCE [LARGE SCALE GENOMIC DNA]</scope>
    <source>
        <strain evidence="2 3">3127-1</strain>
    </source>
</reference>
<dbReference type="Proteomes" id="UP000244792">
    <property type="component" value="Chromosome"/>
</dbReference>
<dbReference type="EMBL" id="CP020921">
    <property type="protein sequence ID" value="AWB10030.1"/>
    <property type="molecule type" value="Genomic_DNA"/>
</dbReference>
<dbReference type="InterPro" id="IPR023473">
    <property type="entry name" value="AMMECR1"/>
</dbReference>
<sequence>MHPYVQLAKEAVELWVKEHKKPDKDVKKSPLFERKSACFCTIYKNKELRGCIGTIFPLHDSLYEEIIENAISAATRDPRFEPVRVEELNLLEYKVDVLSEISPVKDLNKLNPKINGIIVKQGSKQALLLPDLEGVDSVEDQIRIVKMKAGIFNDLPCEYFTFTVERYS</sequence>
<evidence type="ECO:0000259" key="1">
    <source>
        <dbReference type="PROSITE" id="PS51112"/>
    </source>
</evidence>
<dbReference type="InterPro" id="IPR027485">
    <property type="entry name" value="AMMECR1_N"/>
</dbReference>
<dbReference type="AlphaFoldDB" id="A0A2R4W036"/>
<dbReference type="Gene3D" id="3.30.1490.150">
    <property type="entry name" value="Hypothetical protein ph0010, domain 2"/>
    <property type="match status" value="1"/>
</dbReference>
<dbReference type="SUPFAM" id="SSF143447">
    <property type="entry name" value="AMMECR1-like"/>
    <property type="match status" value="1"/>
</dbReference>
<dbReference type="OrthoDB" id="159752at2"/>
<dbReference type="RefSeq" id="WP_108308862.1">
    <property type="nucleotide sequence ID" value="NZ_CP020921.1"/>
</dbReference>
<dbReference type="PROSITE" id="PS51112">
    <property type="entry name" value="AMMECR1"/>
    <property type="match status" value="1"/>
</dbReference>
<accession>A0A2R4W036</accession>